<proteinExistence type="predicted"/>
<dbReference type="AlphaFoldDB" id="A0A1J3G4B6"/>
<reference evidence="1" key="1">
    <citation type="submission" date="2016-07" db="EMBL/GenBank/DDBJ databases">
        <title>De novo transcriptome assembly of four accessions of the metal hyperaccumulator plant Noccaea caerulescens.</title>
        <authorList>
            <person name="Blande D."/>
            <person name="Halimaa P."/>
            <person name="Tervahauta A.I."/>
            <person name="Aarts M.G."/>
            <person name="Karenlampi S.O."/>
        </authorList>
    </citation>
    <scope>NUCLEOTIDE SEQUENCE</scope>
</reference>
<dbReference type="PANTHER" id="PTHR34222:SF28">
    <property type="entry name" value="CCHC-TYPE DOMAIN-CONTAINING PROTEIN"/>
    <property type="match status" value="1"/>
</dbReference>
<gene>
    <name evidence="1" type="ORF">LC_TR7371_c3_g1_i1_g.24962</name>
</gene>
<sequence length="156" mass="18131">MDHAYNKSKQNWRVVSKEVLRLRLNSMYSYRPVRVCKCGKCECDLGTLQEQDREEEMVHYFLCGLDDSYCTVRSTLASRVPIQPLEEVYNAVRQEEDLKNNVSKPDENAEVTAYAVHSKPKMNYTRSEDPEKTMMCKHCNRTGDRSESCFAIIGYP</sequence>
<dbReference type="EMBL" id="GEVK01002266">
    <property type="protein sequence ID" value="JAU50566.1"/>
    <property type="molecule type" value="Transcribed_RNA"/>
</dbReference>
<evidence type="ECO:0000313" key="1">
    <source>
        <dbReference type="EMBL" id="JAU50566.1"/>
    </source>
</evidence>
<name>A0A1J3G4B6_NOCCA</name>
<accession>A0A1J3G4B6</accession>
<organism evidence="1">
    <name type="scientific">Noccaea caerulescens</name>
    <name type="common">Alpine penny-cress</name>
    <name type="synonym">Thlaspi caerulescens</name>
    <dbReference type="NCBI Taxonomy" id="107243"/>
    <lineage>
        <taxon>Eukaryota</taxon>
        <taxon>Viridiplantae</taxon>
        <taxon>Streptophyta</taxon>
        <taxon>Embryophyta</taxon>
        <taxon>Tracheophyta</taxon>
        <taxon>Spermatophyta</taxon>
        <taxon>Magnoliopsida</taxon>
        <taxon>eudicotyledons</taxon>
        <taxon>Gunneridae</taxon>
        <taxon>Pentapetalae</taxon>
        <taxon>rosids</taxon>
        <taxon>malvids</taxon>
        <taxon>Brassicales</taxon>
        <taxon>Brassicaceae</taxon>
        <taxon>Coluteocarpeae</taxon>
        <taxon>Noccaea</taxon>
    </lineage>
</organism>
<dbReference type="PANTHER" id="PTHR34222">
    <property type="entry name" value="GAG_PRE-INTEGRS DOMAIN-CONTAINING PROTEIN"/>
    <property type="match status" value="1"/>
</dbReference>
<protein>
    <submittedName>
        <fullName evidence="1">Uncharacterized protein</fullName>
    </submittedName>
</protein>